<accession>A0A7Y6BZ83</accession>
<evidence type="ECO:0000313" key="2">
    <source>
        <dbReference type="Proteomes" id="UP000526125"/>
    </source>
</evidence>
<dbReference type="EMBL" id="JABMCB010000192">
    <property type="protein sequence ID" value="NUU77610.1"/>
    <property type="molecule type" value="Genomic_DNA"/>
</dbReference>
<dbReference type="PANTHER" id="PTHR34070">
    <property type="entry name" value="ARMADILLO-TYPE FOLD"/>
    <property type="match status" value="1"/>
</dbReference>
<dbReference type="Gene3D" id="1.25.10.90">
    <property type="match status" value="1"/>
</dbReference>
<dbReference type="PANTHER" id="PTHR34070:SF1">
    <property type="entry name" value="DNA ALKYLATION REPAIR PROTEIN"/>
    <property type="match status" value="1"/>
</dbReference>
<evidence type="ECO:0000313" key="1">
    <source>
        <dbReference type="EMBL" id="NUU77610.1"/>
    </source>
</evidence>
<reference evidence="1 2" key="1">
    <citation type="submission" date="2020-05" db="EMBL/GenBank/DDBJ databases">
        <title>Genome Sequencing of Type Strains.</title>
        <authorList>
            <person name="Lemaire J.F."/>
            <person name="Inderbitzin P."/>
            <person name="Gregorio O.A."/>
            <person name="Collins S.B."/>
            <person name="Wespe N."/>
            <person name="Knight-Connoni V."/>
        </authorList>
    </citation>
    <scope>NUCLEOTIDE SEQUENCE [LARGE SCALE GENOMIC DNA]</scope>
    <source>
        <strain evidence="1 2">LMG 21957</strain>
    </source>
</reference>
<dbReference type="CDD" id="cd06561">
    <property type="entry name" value="AlkD_like"/>
    <property type="match status" value="1"/>
</dbReference>
<comment type="caution">
    <text evidence="1">The sequence shown here is derived from an EMBL/GenBank/DDBJ whole genome shotgun (WGS) entry which is preliminary data.</text>
</comment>
<dbReference type="Pfam" id="PF08713">
    <property type="entry name" value="DNA_alkylation"/>
    <property type="match status" value="1"/>
</dbReference>
<dbReference type="InterPro" id="IPR016024">
    <property type="entry name" value="ARM-type_fold"/>
</dbReference>
<name>A0A7Y6BZ83_9BACL</name>
<proteinExistence type="predicted"/>
<sequence>MEIDIRTQLLSLAEPEYQKFSAALIPNITNLMGVRLPAIRKMAKQIAAGDWRAYLETADDEYFEEVMLQAMVIGHVQTELDEWLKHIAAFVPKIDNWSICDSFCAGLKYTKIHVESVWNFLQPYLKSDQEYEIRFGVVMLLNFYLDETYIDRVLASLDQIKHEAYYVKMAVAWAISMAYVKQPEVTMRYLKDNTLDDFTYNKALQKITESYRVDPETKQMIRGMKRKTKRAVRIEIETK</sequence>
<dbReference type="Proteomes" id="UP000526125">
    <property type="component" value="Unassembled WGS sequence"/>
</dbReference>
<organism evidence="1 2">
    <name type="scientific">Paenibacillus xylanilyticus</name>
    <dbReference type="NCBI Taxonomy" id="248903"/>
    <lineage>
        <taxon>Bacteria</taxon>
        <taxon>Bacillati</taxon>
        <taxon>Bacillota</taxon>
        <taxon>Bacilli</taxon>
        <taxon>Bacillales</taxon>
        <taxon>Paenibacillaceae</taxon>
        <taxon>Paenibacillus</taxon>
    </lineage>
</organism>
<dbReference type="InterPro" id="IPR014825">
    <property type="entry name" value="DNA_alkylation"/>
</dbReference>
<dbReference type="RefSeq" id="WP_175397260.1">
    <property type="nucleotide sequence ID" value="NZ_JABMCB010000192.1"/>
</dbReference>
<dbReference type="SUPFAM" id="SSF48371">
    <property type="entry name" value="ARM repeat"/>
    <property type="match status" value="1"/>
</dbReference>
<dbReference type="AlphaFoldDB" id="A0A7Y6BZ83"/>
<gene>
    <name evidence="1" type="ORF">HP552_20565</name>
</gene>
<keyword evidence="2" id="KW-1185">Reference proteome</keyword>
<protein>
    <submittedName>
        <fullName evidence="1">DNA alkylation repair protein</fullName>
    </submittedName>
</protein>